<evidence type="ECO:0000313" key="2">
    <source>
        <dbReference type="EMBL" id="KAF8888917.1"/>
    </source>
</evidence>
<dbReference type="Proteomes" id="UP000724874">
    <property type="component" value="Unassembled WGS sequence"/>
</dbReference>
<dbReference type="EMBL" id="JADNYJ010000082">
    <property type="protein sequence ID" value="KAF8888917.1"/>
    <property type="molecule type" value="Genomic_DNA"/>
</dbReference>
<evidence type="ECO:0000256" key="1">
    <source>
        <dbReference type="SAM" id="MobiDB-lite"/>
    </source>
</evidence>
<feature type="region of interest" description="Disordered" evidence="1">
    <location>
        <begin position="1"/>
        <end position="187"/>
    </location>
</feature>
<reference evidence="2" key="1">
    <citation type="submission" date="2020-11" db="EMBL/GenBank/DDBJ databases">
        <authorList>
            <consortium name="DOE Joint Genome Institute"/>
            <person name="Ahrendt S."/>
            <person name="Riley R."/>
            <person name="Andreopoulos W."/>
            <person name="LaButti K."/>
            <person name="Pangilinan J."/>
            <person name="Ruiz-duenas F.J."/>
            <person name="Barrasa J.M."/>
            <person name="Sanchez-Garcia M."/>
            <person name="Camarero S."/>
            <person name="Miyauchi S."/>
            <person name="Serrano A."/>
            <person name="Linde D."/>
            <person name="Babiker R."/>
            <person name="Drula E."/>
            <person name="Ayuso-Fernandez I."/>
            <person name="Pacheco R."/>
            <person name="Padilla G."/>
            <person name="Ferreira P."/>
            <person name="Barriuso J."/>
            <person name="Kellner H."/>
            <person name="Castanera R."/>
            <person name="Alfaro M."/>
            <person name="Ramirez L."/>
            <person name="Pisabarro A.G."/>
            <person name="Kuo A."/>
            <person name="Tritt A."/>
            <person name="Lipzen A."/>
            <person name="He G."/>
            <person name="Yan M."/>
            <person name="Ng V."/>
            <person name="Cullen D."/>
            <person name="Martin F."/>
            <person name="Rosso M.-N."/>
            <person name="Henrissat B."/>
            <person name="Hibbett D."/>
            <person name="Martinez A.T."/>
            <person name="Grigoriev I.V."/>
        </authorList>
    </citation>
    <scope>NUCLEOTIDE SEQUENCE</scope>
    <source>
        <strain evidence="2">AH 44721</strain>
    </source>
</reference>
<gene>
    <name evidence="2" type="ORF">CPB84DRAFT_1749397</name>
</gene>
<name>A0A9P5NKF1_GYMJU</name>
<proteinExistence type="predicted"/>
<organism evidence="2 3">
    <name type="scientific">Gymnopilus junonius</name>
    <name type="common">Spectacular rustgill mushroom</name>
    <name type="synonym">Gymnopilus spectabilis subsp. junonius</name>
    <dbReference type="NCBI Taxonomy" id="109634"/>
    <lineage>
        <taxon>Eukaryota</taxon>
        <taxon>Fungi</taxon>
        <taxon>Dikarya</taxon>
        <taxon>Basidiomycota</taxon>
        <taxon>Agaricomycotina</taxon>
        <taxon>Agaricomycetes</taxon>
        <taxon>Agaricomycetidae</taxon>
        <taxon>Agaricales</taxon>
        <taxon>Agaricineae</taxon>
        <taxon>Hymenogastraceae</taxon>
        <taxon>Gymnopilus</taxon>
    </lineage>
</organism>
<dbReference type="AlphaFoldDB" id="A0A9P5NKF1"/>
<evidence type="ECO:0000313" key="3">
    <source>
        <dbReference type="Proteomes" id="UP000724874"/>
    </source>
</evidence>
<comment type="caution">
    <text evidence="2">The sequence shown here is derived from an EMBL/GenBank/DDBJ whole genome shotgun (WGS) entry which is preliminary data.</text>
</comment>
<feature type="compositionally biased region" description="Acidic residues" evidence="1">
    <location>
        <begin position="152"/>
        <end position="185"/>
    </location>
</feature>
<dbReference type="OrthoDB" id="3058553at2759"/>
<keyword evidence="3" id="KW-1185">Reference proteome</keyword>
<protein>
    <submittedName>
        <fullName evidence="2">Uncharacterized protein</fullName>
    </submittedName>
</protein>
<accession>A0A9P5NKF1</accession>
<feature type="compositionally biased region" description="Basic and acidic residues" evidence="1">
    <location>
        <begin position="27"/>
        <end position="41"/>
    </location>
</feature>
<feature type="compositionally biased region" description="Pro residues" evidence="1">
    <location>
        <begin position="127"/>
        <end position="136"/>
    </location>
</feature>
<feature type="compositionally biased region" description="Basic and acidic residues" evidence="1">
    <location>
        <begin position="100"/>
        <end position="110"/>
    </location>
</feature>
<sequence length="386" mass="43383">MDPDAPALNTDGTLKDASEIQWFNSPSDEHRTINLKDSDAQKKHKRANSSAHGSDTDSEDGLPRSVLTGLKGKSPAWQVGGKRTRLLSDKAKAATSQLMAKERSFYEKRFTVSLGKAPPSPEKRPPAPDPTTPPNKPARASMSKARRNVITDTDDDTTEDNTEVDEGDEDGEGDESGNEQDTDEDPLQKYLRMRDDIQAERMPAHKHFHRGEDPRTQDIHEMFTPGELKDKASDKSKKGNICKGCIAMGRSEKNSFFSGDNSTLRTHVHWNWGTHGEMYLKICQKMGIKPNECALPNPEDMPSDTTMQTHLDGFVQATPNVKWSKEGLLEHILDFIISGDQSFRVVEEKPFRKLLKYQHPATQESDIPHRTKIWEEVIEKANLAIR</sequence>